<feature type="non-terminal residue" evidence="1">
    <location>
        <position position="61"/>
    </location>
</feature>
<comment type="caution">
    <text evidence="1">The sequence shown here is derived from an EMBL/GenBank/DDBJ whole genome shotgun (WGS) entry which is preliminary data.</text>
</comment>
<dbReference type="RefSeq" id="WP_032946649.1">
    <property type="nucleotide sequence ID" value="NZ_JNHM01000170.1"/>
</dbReference>
<accession>A0A069SAD0</accession>
<sequence>MKDRKNSSLLGHRLKFRWLFLFSLFAGPLPLSFGGQSAVAANNIIQQQKISVTGKVVDNLG</sequence>
<dbReference type="AlphaFoldDB" id="A0A069SAD0"/>
<dbReference type="EMBL" id="JNHM01000170">
    <property type="protein sequence ID" value="KDS43914.1"/>
    <property type="molecule type" value="Genomic_DNA"/>
</dbReference>
<name>A0A069SAD0_PHOVU</name>
<dbReference type="Proteomes" id="UP000027661">
    <property type="component" value="Unassembled WGS sequence"/>
</dbReference>
<gene>
    <name evidence="1" type="ORF">M099_4378</name>
</gene>
<evidence type="ECO:0000313" key="1">
    <source>
        <dbReference type="EMBL" id="KDS43914.1"/>
    </source>
</evidence>
<reference evidence="1 2" key="1">
    <citation type="submission" date="2014-04" db="EMBL/GenBank/DDBJ databases">
        <authorList>
            <person name="Sears C."/>
            <person name="Carroll K."/>
            <person name="Sack B.R."/>
            <person name="Qadri F."/>
            <person name="Myers L.L."/>
            <person name="Chung G.-T."/>
            <person name="Escheverria P."/>
            <person name="Fraser C.M."/>
            <person name="Sadzewicz L."/>
            <person name="Shefchek K.A."/>
            <person name="Tallon L."/>
            <person name="Das S.P."/>
            <person name="Daugherty S."/>
            <person name="Mongodin E.F."/>
        </authorList>
    </citation>
    <scope>NUCLEOTIDE SEQUENCE [LARGE SCALE GENOMIC DNA]</scope>
    <source>
        <strain evidence="1 2">3975 RP4</strain>
    </source>
</reference>
<evidence type="ECO:0000313" key="2">
    <source>
        <dbReference type="Proteomes" id="UP000027661"/>
    </source>
</evidence>
<organism evidence="1 2">
    <name type="scientific">Phocaeicola vulgatus str. 3975 RP4</name>
    <dbReference type="NCBI Taxonomy" id="1339352"/>
    <lineage>
        <taxon>Bacteria</taxon>
        <taxon>Pseudomonadati</taxon>
        <taxon>Bacteroidota</taxon>
        <taxon>Bacteroidia</taxon>
        <taxon>Bacteroidales</taxon>
        <taxon>Bacteroidaceae</taxon>
        <taxon>Phocaeicola</taxon>
    </lineage>
</organism>
<protein>
    <submittedName>
        <fullName evidence="1">Uncharacterized protein</fullName>
    </submittedName>
</protein>
<proteinExistence type="predicted"/>